<dbReference type="Gene3D" id="1.10.630.10">
    <property type="entry name" value="Cytochrome P450"/>
    <property type="match status" value="1"/>
</dbReference>
<accession>A0A2C5YRF1</accession>
<dbReference type="EMBL" id="NJEU01000829">
    <property type="protein sequence ID" value="PHH70203.1"/>
    <property type="molecule type" value="Genomic_DNA"/>
</dbReference>
<sequence length="103" mass="11644">MILLALVTWWWAGVFAVTFVAASYLWPYFVTHRQLRGIPAPWGAQVSNIWLAFAARRGQRYWAVDEAHKRLGKMVRVQPHHVSVMDETAVGVIYGHGNGLVKG</sequence>
<dbReference type="GO" id="GO:0005506">
    <property type="term" value="F:iron ion binding"/>
    <property type="evidence" value="ECO:0007669"/>
    <property type="project" value="InterPro"/>
</dbReference>
<name>A0A2C5YRF1_9HYPO</name>
<dbReference type="SUPFAM" id="SSF48264">
    <property type="entry name" value="Cytochrome P450"/>
    <property type="match status" value="1"/>
</dbReference>
<dbReference type="Proteomes" id="UP000224854">
    <property type="component" value="Unassembled WGS sequence"/>
</dbReference>
<dbReference type="OrthoDB" id="1470350at2759"/>
<evidence type="ECO:0008006" key="3">
    <source>
        <dbReference type="Google" id="ProtNLM"/>
    </source>
</evidence>
<dbReference type="GO" id="GO:0016705">
    <property type="term" value="F:oxidoreductase activity, acting on paired donors, with incorporation or reduction of molecular oxygen"/>
    <property type="evidence" value="ECO:0007669"/>
    <property type="project" value="InterPro"/>
</dbReference>
<comment type="caution">
    <text evidence="1">The sequence shown here is derived from an EMBL/GenBank/DDBJ whole genome shotgun (WGS) entry which is preliminary data.</text>
</comment>
<protein>
    <recommendedName>
        <fullName evidence="3">Cytochrome P450</fullName>
    </recommendedName>
</protein>
<dbReference type="GO" id="GO:0004497">
    <property type="term" value="F:monooxygenase activity"/>
    <property type="evidence" value="ECO:0007669"/>
    <property type="project" value="InterPro"/>
</dbReference>
<gene>
    <name evidence="1" type="ORF">CDD82_7264</name>
</gene>
<evidence type="ECO:0000313" key="2">
    <source>
        <dbReference type="Proteomes" id="UP000224854"/>
    </source>
</evidence>
<organism evidence="1 2">
    <name type="scientific">Ophiocordyceps australis</name>
    <dbReference type="NCBI Taxonomy" id="1399860"/>
    <lineage>
        <taxon>Eukaryota</taxon>
        <taxon>Fungi</taxon>
        <taxon>Dikarya</taxon>
        <taxon>Ascomycota</taxon>
        <taxon>Pezizomycotina</taxon>
        <taxon>Sordariomycetes</taxon>
        <taxon>Hypocreomycetidae</taxon>
        <taxon>Hypocreales</taxon>
        <taxon>Ophiocordycipitaceae</taxon>
        <taxon>Ophiocordyceps</taxon>
    </lineage>
</organism>
<keyword evidence="2" id="KW-1185">Reference proteome</keyword>
<dbReference type="AlphaFoldDB" id="A0A2C5YRF1"/>
<dbReference type="GO" id="GO:0020037">
    <property type="term" value="F:heme binding"/>
    <property type="evidence" value="ECO:0007669"/>
    <property type="project" value="InterPro"/>
</dbReference>
<evidence type="ECO:0000313" key="1">
    <source>
        <dbReference type="EMBL" id="PHH70203.1"/>
    </source>
</evidence>
<dbReference type="InterPro" id="IPR036396">
    <property type="entry name" value="Cyt_P450_sf"/>
</dbReference>
<proteinExistence type="predicted"/>
<reference evidence="1 2" key="1">
    <citation type="submission" date="2017-06" db="EMBL/GenBank/DDBJ databases">
        <title>Ant-infecting Ophiocordyceps genomes reveal a high diversity of potential behavioral manipulation genes and a possible major role for enterotoxins.</title>
        <authorList>
            <person name="De Bekker C."/>
            <person name="Evans H.C."/>
            <person name="Brachmann A."/>
            <person name="Hughes D.P."/>
        </authorList>
    </citation>
    <scope>NUCLEOTIDE SEQUENCE [LARGE SCALE GENOMIC DNA]</scope>
    <source>
        <strain evidence="1 2">1348a</strain>
    </source>
</reference>